<dbReference type="SMART" id="SM00342">
    <property type="entry name" value="HTH_ARAC"/>
    <property type="match status" value="1"/>
</dbReference>
<dbReference type="AlphaFoldDB" id="Q5DZ50"/>
<dbReference type="eggNOG" id="ENOG5031MAN">
    <property type="taxonomic scope" value="Bacteria"/>
</dbReference>
<evidence type="ECO:0000256" key="1">
    <source>
        <dbReference type="ARBA" id="ARBA00023125"/>
    </source>
</evidence>
<dbReference type="OrthoDB" id="6506763at2"/>
<sequence length="257" mass="29823">MVSLINSFKLQFTEVSHTIEQPFVLYFSGFSGIIKDEEIKKSGRNCLILVNEIEKNSIYDVVMKKTIFINNTPLIYTAGYDVKIKPQSQVILIDLSFFEKLGVPSFKSGLITHIHSRLIRLLLESICSSVKPTYELLALVNLIGVDHYKTNLNDNLNKIKDKIEECYSCEEFNLDMLCKKTHMSRRKIQYILADSNTSFLEILNNLRIDKLIYFMQKEPKTSIGVLIYRVGFKHQSTANRLFKKYKNVSIREFKKSI</sequence>
<accession>Q5DZ50</accession>
<dbReference type="GeneID" id="54166194"/>
<dbReference type="InterPro" id="IPR018060">
    <property type="entry name" value="HTH_AraC"/>
</dbReference>
<keyword evidence="1" id="KW-0238">DNA-binding</keyword>
<organism evidence="3 4">
    <name type="scientific">Aliivibrio fischeri (strain ATCC 700601 / ES114)</name>
    <name type="common">Vibrio fischeri</name>
    <dbReference type="NCBI Taxonomy" id="312309"/>
    <lineage>
        <taxon>Bacteria</taxon>
        <taxon>Pseudomonadati</taxon>
        <taxon>Pseudomonadota</taxon>
        <taxon>Gammaproteobacteria</taxon>
        <taxon>Vibrionales</taxon>
        <taxon>Vibrionaceae</taxon>
        <taxon>Aliivibrio</taxon>
    </lineage>
</organism>
<dbReference type="STRING" id="312309.VF_A0876"/>
<protein>
    <recommendedName>
        <fullName evidence="2">HTH araC/xylS-type domain-containing protein</fullName>
    </recommendedName>
</protein>
<dbReference type="PROSITE" id="PS01124">
    <property type="entry name" value="HTH_ARAC_FAMILY_2"/>
    <property type="match status" value="1"/>
</dbReference>
<reference evidence="3 4" key="1">
    <citation type="journal article" date="2005" name="Proc. Natl. Acad. Sci. U.S.A.">
        <title>Complete genome sequence of Vibrio fischeri: a symbiotic bacterium with pathogenic congeners.</title>
        <authorList>
            <person name="Ruby E.G."/>
            <person name="Urbanowski M."/>
            <person name="Campbell J."/>
            <person name="Dunn A."/>
            <person name="Faini M."/>
            <person name="Gunsalus R."/>
            <person name="Lostroh P."/>
            <person name="Lupp C."/>
            <person name="McCann J."/>
            <person name="Millikan D."/>
            <person name="Schaefer A."/>
            <person name="Stabb E."/>
            <person name="Stevens A."/>
            <person name="Visick K."/>
            <person name="Whistler C."/>
            <person name="Greenberg E.P."/>
        </authorList>
    </citation>
    <scope>NUCLEOTIDE SEQUENCE [LARGE SCALE GENOMIC DNA]</scope>
    <source>
        <strain evidence="4">ATCC 700601 / ES114</strain>
    </source>
</reference>
<dbReference type="Gene3D" id="1.10.10.60">
    <property type="entry name" value="Homeodomain-like"/>
    <property type="match status" value="1"/>
</dbReference>
<dbReference type="EnsemblBacteria" id="AAW87946">
    <property type="protein sequence ID" value="AAW87946"/>
    <property type="gene ID" value="VF_A0876"/>
</dbReference>
<dbReference type="GO" id="GO:0003700">
    <property type="term" value="F:DNA-binding transcription factor activity"/>
    <property type="evidence" value="ECO:0007669"/>
    <property type="project" value="InterPro"/>
</dbReference>
<evidence type="ECO:0000313" key="3">
    <source>
        <dbReference type="EMBL" id="AAW87946.1"/>
    </source>
</evidence>
<dbReference type="PATRIC" id="fig|312309.11.peg.3476"/>
<dbReference type="Proteomes" id="UP000000537">
    <property type="component" value="Chromosome II"/>
</dbReference>
<dbReference type="PANTHER" id="PTHR43280:SF2">
    <property type="entry name" value="HTH-TYPE TRANSCRIPTIONAL REGULATOR EXSA"/>
    <property type="match status" value="1"/>
</dbReference>
<evidence type="ECO:0000313" key="4">
    <source>
        <dbReference type="Proteomes" id="UP000000537"/>
    </source>
</evidence>
<dbReference type="EMBL" id="CP000021">
    <property type="protein sequence ID" value="AAW87946.1"/>
    <property type="molecule type" value="Genomic_DNA"/>
</dbReference>
<dbReference type="HOGENOM" id="CLU_1093923_0_0_6"/>
<dbReference type="RefSeq" id="WP_011263693.1">
    <property type="nucleotide sequence ID" value="NC_006841.2"/>
</dbReference>
<dbReference type="PANTHER" id="PTHR43280">
    <property type="entry name" value="ARAC-FAMILY TRANSCRIPTIONAL REGULATOR"/>
    <property type="match status" value="1"/>
</dbReference>
<keyword evidence="4" id="KW-1185">Reference proteome</keyword>
<reference evidence="3 4" key="2">
    <citation type="journal article" date="2008" name="BMC Genomics">
        <title>Comparative genomics-based investigation of resequencing targets in Vibrio fischeri: focus on point miscalls and artefactual expansions.</title>
        <authorList>
            <person name="Mandel M.J."/>
            <person name="Stabb E.V."/>
            <person name="Ruby E.G."/>
        </authorList>
    </citation>
    <scope>NUCLEOTIDE SEQUENCE [LARGE SCALE GENOMIC DNA]</scope>
    <source>
        <strain evidence="4">ATCC 700601 / ES114</strain>
    </source>
</reference>
<proteinExistence type="predicted"/>
<dbReference type="Pfam" id="PF12833">
    <property type="entry name" value="HTH_18"/>
    <property type="match status" value="1"/>
</dbReference>
<dbReference type="GO" id="GO:0043565">
    <property type="term" value="F:sequence-specific DNA binding"/>
    <property type="evidence" value="ECO:0007669"/>
    <property type="project" value="InterPro"/>
</dbReference>
<feature type="domain" description="HTH araC/xylS-type" evidence="2">
    <location>
        <begin position="157"/>
        <end position="256"/>
    </location>
</feature>
<name>Q5DZ50_ALIF1</name>
<evidence type="ECO:0000259" key="2">
    <source>
        <dbReference type="PROSITE" id="PS01124"/>
    </source>
</evidence>
<dbReference type="KEGG" id="vfi:VF_A0876"/>
<gene>
    <name evidence="3" type="ordered locus">VF_A0876</name>
</gene>